<dbReference type="InterPro" id="IPR013114">
    <property type="entry name" value="FabA_FabZ"/>
</dbReference>
<sequence>MNKEEIMNILPHRNSMLLIDEAYVEGEVAHGVKKIVGDEWFLDGHFPGSPVVPGVILCEIMAQSICVLMADKMEKNTLPYFTGLDKVKFKSPVKPGDTFETECKIVRVHEPFYFASGTGKVNGKAAVKADFSFAIIKNEV</sequence>
<dbReference type="PANTHER" id="PTHR30272">
    <property type="entry name" value="3-HYDROXYACYL-[ACYL-CARRIER-PROTEIN] DEHYDRATASE"/>
    <property type="match status" value="1"/>
</dbReference>
<evidence type="ECO:0000313" key="3">
    <source>
        <dbReference type="EMBL" id="MBC8596599.1"/>
    </source>
</evidence>
<name>A0A926FDQ7_9FIRM</name>
<dbReference type="Gene3D" id="3.10.129.10">
    <property type="entry name" value="Hotdog Thioesterase"/>
    <property type="match status" value="1"/>
</dbReference>
<proteinExistence type="inferred from homology"/>
<comment type="similarity">
    <text evidence="1">Belongs to the thioester dehydratase family. FabZ subfamily.</text>
</comment>
<dbReference type="SUPFAM" id="SSF54637">
    <property type="entry name" value="Thioesterase/thiol ester dehydrase-isomerase"/>
    <property type="match status" value="1"/>
</dbReference>
<evidence type="ECO:0000256" key="2">
    <source>
        <dbReference type="ARBA" id="ARBA00023239"/>
    </source>
</evidence>
<evidence type="ECO:0000256" key="1">
    <source>
        <dbReference type="ARBA" id="ARBA00009174"/>
    </source>
</evidence>
<dbReference type="PANTHER" id="PTHR30272:SF1">
    <property type="entry name" value="3-HYDROXYACYL-[ACYL-CARRIER-PROTEIN] DEHYDRATASE"/>
    <property type="match status" value="1"/>
</dbReference>
<protein>
    <submittedName>
        <fullName evidence="3">3-hydroxyacyl-ACP dehydratase FabZ</fullName>
        <ecNumber evidence="3">4.2.1.59</ecNumber>
    </submittedName>
</protein>
<gene>
    <name evidence="3" type="primary">fabZ</name>
    <name evidence="3" type="ORF">H8706_06910</name>
</gene>
<dbReference type="RefSeq" id="WP_262432051.1">
    <property type="nucleotide sequence ID" value="NZ_JACRTE010000006.1"/>
</dbReference>
<organism evidence="3 4">
    <name type="scientific">Qingrenia yutianensis</name>
    <dbReference type="NCBI Taxonomy" id="2763676"/>
    <lineage>
        <taxon>Bacteria</taxon>
        <taxon>Bacillati</taxon>
        <taxon>Bacillota</taxon>
        <taxon>Clostridia</taxon>
        <taxon>Eubacteriales</taxon>
        <taxon>Oscillospiraceae</taxon>
        <taxon>Qingrenia</taxon>
    </lineage>
</organism>
<comment type="caution">
    <text evidence="3">The sequence shown here is derived from an EMBL/GenBank/DDBJ whole genome shotgun (WGS) entry which is preliminary data.</text>
</comment>
<dbReference type="CDD" id="cd01288">
    <property type="entry name" value="FabZ"/>
    <property type="match status" value="1"/>
</dbReference>
<dbReference type="Pfam" id="PF07977">
    <property type="entry name" value="FabA"/>
    <property type="match status" value="1"/>
</dbReference>
<dbReference type="Proteomes" id="UP000647416">
    <property type="component" value="Unassembled WGS sequence"/>
</dbReference>
<dbReference type="EC" id="4.2.1.59" evidence="3"/>
<dbReference type="NCBIfam" id="NF000582">
    <property type="entry name" value="PRK00006.1"/>
    <property type="match status" value="1"/>
</dbReference>
<accession>A0A926FDQ7</accession>
<reference evidence="3" key="1">
    <citation type="submission" date="2020-08" db="EMBL/GenBank/DDBJ databases">
        <title>Genome public.</title>
        <authorList>
            <person name="Liu C."/>
            <person name="Sun Q."/>
        </authorList>
    </citation>
    <scope>NUCLEOTIDE SEQUENCE</scope>
    <source>
        <strain evidence="3">NSJ-50</strain>
    </source>
</reference>
<keyword evidence="4" id="KW-1185">Reference proteome</keyword>
<dbReference type="GO" id="GO:0019171">
    <property type="term" value="F:(3R)-hydroxyacyl-[acyl-carrier-protein] dehydratase activity"/>
    <property type="evidence" value="ECO:0007669"/>
    <property type="project" value="UniProtKB-EC"/>
</dbReference>
<dbReference type="AlphaFoldDB" id="A0A926FDQ7"/>
<dbReference type="InterPro" id="IPR029069">
    <property type="entry name" value="HotDog_dom_sf"/>
</dbReference>
<dbReference type="EMBL" id="JACRTE010000006">
    <property type="protein sequence ID" value="MBC8596599.1"/>
    <property type="molecule type" value="Genomic_DNA"/>
</dbReference>
<evidence type="ECO:0000313" key="4">
    <source>
        <dbReference type="Proteomes" id="UP000647416"/>
    </source>
</evidence>
<keyword evidence="2 3" id="KW-0456">Lyase</keyword>